<keyword evidence="3" id="KW-1185">Reference proteome</keyword>
<sequence length="172" mass="19430">MDLEPEKNAPSEAENIEFAEPIPPKPLEILRDAEALVRRPTVAAIVPLLPGKIRDRLENASDVADNTLNELAEIDIDEISDWELRPARIKVGLSFVGFGALMIILLLLYSSILHPEQSALAQVGEYWYQYVCFVCLGVAGMFTLGREAMRPVQRRKRSKKRKNVLLDDEDSW</sequence>
<dbReference type="AlphaFoldDB" id="A0A2A2TDG1"/>
<gene>
    <name evidence="2" type="ORF">CK510_22940</name>
</gene>
<reference evidence="2 3" key="1">
    <citation type="submission" date="2017-08" db="EMBL/GenBank/DDBJ databases">
        <title>Draft genome sequence of filamentous cyanobacterium Calothrix elsteri CCALA 953.</title>
        <authorList>
            <person name="Gagunashvili A.N."/>
            <person name="Elster J."/>
            <person name="Andresson O.S."/>
        </authorList>
    </citation>
    <scope>NUCLEOTIDE SEQUENCE [LARGE SCALE GENOMIC DNA]</scope>
    <source>
        <strain evidence="2 3">CCALA 953</strain>
    </source>
</reference>
<accession>A0A2A2TDG1</accession>
<evidence type="ECO:0000313" key="2">
    <source>
        <dbReference type="EMBL" id="PAX51784.1"/>
    </source>
</evidence>
<keyword evidence="1" id="KW-1133">Transmembrane helix</keyword>
<evidence type="ECO:0000256" key="1">
    <source>
        <dbReference type="SAM" id="Phobius"/>
    </source>
</evidence>
<dbReference type="RefSeq" id="WP_095723891.1">
    <property type="nucleotide sequence ID" value="NZ_NTFS01000335.1"/>
</dbReference>
<dbReference type="EMBL" id="NTFS01000335">
    <property type="protein sequence ID" value="PAX51784.1"/>
    <property type="molecule type" value="Genomic_DNA"/>
</dbReference>
<proteinExistence type="predicted"/>
<comment type="caution">
    <text evidence="2">The sequence shown here is derived from an EMBL/GenBank/DDBJ whole genome shotgun (WGS) entry which is preliminary data.</text>
</comment>
<evidence type="ECO:0000313" key="3">
    <source>
        <dbReference type="Proteomes" id="UP000218238"/>
    </source>
</evidence>
<dbReference type="OrthoDB" id="425810at2"/>
<feature type="transmembrane region" description="Helical" evidence="1">
    <location>
        <begin position="126"/>
        <end position="145"/>
    </location>
</feature>
<keyword evidence="1" id="KW-0812">Transmembrane</keyword>
<organism evidence="2 3">
    <name type="scientific">Brunnivagina elsteri CCALA 953</name>
    <dbReference type="NCBI Taxonomy" id="987040"/>
    <lineage>
        <taxon>Bacteria</taxon>
        <taxon>Bacillati</taxon>
        <taxon>Cyanobacteriota</taxon>
        <taxon>Cyanophyceae</taxon>
        <taxon>Nostocales</taxon>
        <taxon>Calotrichaceae</taxon>
        <taxon>Brunnivagina</taxon>
    </lineage>
</organism>
<name>A0A2A2TDG1_9CYAN</name>
<protein>
    <submittedName>
        <fullName evidence="2">Uncharacterized protein</fullName>
    </submittedName>
</protein>
<dbReference type="Proteomes" id="UP000218238">
    <property type="component" value="Unassembled WGS sequence"/>
</dbReference>
<feature type="transmembrane region" description="Helical" evidence="1">
    <location>
        <begin position="91"/>
        <end position="114"/>
    </location>
</feature>
<keyword evidence="1" id="KW-0472">Membrane</keyword>